<dbReference type="SMART" id="SM00249">
    <property type="entry name" value="PHD"/>
    <property type="match status" value="2"/>
</dbReference>
<dbReference type="InterPro" id="IPR038098">
    <property type="entry name" value="PHF12_MRG-bd_sf"/>
</dbReference>
<gene>
    <name evidence="11" type="ORF">P4O66_005958</name>
</gene>
<dbReference type="PROSITE" id="PS50006">
    <property type="entry name" value="FHA_DOMAIN"/>
    <property type="match status" value="1"/>
</dbReference>
<feature type="region of interest" description="Disordered" evidence="7">
    <location>
        <begin position="29"/>
        <end position="57"/>
    </location>
</feature>
<keyword evidence="8" id="KW-0472">Membrane</keyword>
<evidence type="ECO:0000259" key="10">
    <source>
        <dbReference type="PROSITE" id="PS50016"/>
    </source>
</evidence>
<dbReference type="SUPFAM" id="SSF49879">
    <property type="entry name" value="SMAD/FHA domain"/>
    <property type="match status" value="1"/>
</dbReference>
<dbReference type="PANTHER" id="PTHR43157">
    <property type="entry name" value="PHOSPHATIDYLINOSITOL-GLYCAN BIOSYNTHESIS CLASS F PROTEIN-RELATED"/>
    <property type="match status" value="1"/>
</dbReference>
<keyword evidence="2" id="KW-0479">Metal-binding</keyword>
<dbReference type="SUPFAM" id="SSF57903">
    <property type="entry name" value="FYVE/PHD zinc finger"/>
    <property type="match status" value="2"/>
</dbReference>
<dbReference type="PROSITE" id="PS01359">
    <property type="entry name" value="ZF_PHD_1"/>
    <property type="match status" value="1"/>
</dbReference>
<evidence type="ECO:0000256" key="8">
    <source>
        <dbReference type="SAM" id="Phobius"/>
    </source>
</evidence>
<feature type="region of interest" description="Disordered" evidence="7">
    <location>
        <begin position="159"/>
        <end position="186"/>
    </location>
</feature>
<evidence type="ECO:0000256" key="2">
    <source>
        <dbReference type="ARBA" id="ARBA00022723"/>
    </source>
</evidence>
<dbReference type="CDD" id="cd22703">
    <property type="entry name" value="FHA_PHF12"/>
    <property type="match status" value="1"/>
</dbReference>
<evidence type="ECO:0000256" key="4">
    <source>
        <dbReference type="ARBA" id="ARBA00022833"/>
    </source>
</evidence>
<sequence length="1599" mass="174721">MWGKMETPTIVYDLDTSGGLMEQIQTLLAPPKSEDGEKSRRKLDRSTRRTGRATNHDTCDSCREGGDLLCCDHCPAAFHLQCCNPPLSREMLPPGDWMCHRCTVRKKKREQKKEQINGLMLAKQAPSPATELDLGTLRLDPAVAVGGTGLRAAVAQVRLLERRPSSRPATPTSNASSTDTPTLSEQNDMEEDLLDVEDEAQGSEPESAGAPATLKRPFDLLIAAAMQRNPTQFQLPNDLTCTTALPGTSKKRRKEEMTGKNVKRPQHELDHYGLVPLPVKVCYACSRQFSRVAPEGRTRAAQAERSCRMAPLIQCDYCPLLFHMDCLDPPLTAMPAGRWMCPNHIEHLVLNQRSLTLSNRCQLFDQFQDRISQHAVKVDFLQRIHRQHPPTRRALHSRSKKALKVPDAIKSQYQNPPVMIPPARIRDGELICSGVLDASPTQHYTSADEQHQWLRDVVSLQCSIMRHLSARQWESAQAERAEVKPSAASDEPGPRCLTCGKPEVSVNSVEGHGACTDRTCRSCGTANGPMVRSAHANGGQVCPAALDDPQHRLGELPGLSPDAPRPLVTPASPELANHTSPALVKTEDPTLKSCPTSEPLASVCVKSEPSPPPAHGLRTSPSSQGGQMSLMGKRLTSSHASETLAMTSPQVAPDSSISCQLSSALSTDGKFNSDTAAQSAGSELLNLGDLANCLKAMMKGSGEIELNALDERFVKLLAWQRIQQLFEPKAPPAPSGAASSPAAASFVRQSQRMAAQNKDVQARATFYPLSGKGAAVSMSYRSLYIGTGADMDVCLSNYGHCNYVSGKHACIFYDENTKQYELLNYSEHGTTVDNVLYSCDFSEKTGPRPSSSLVTKVQNIIRRCKKRKQPDEGSVLPRGGVMSSQADEPPAGPCGCKASGSSLIGGSGAGWEGTALLHHGSCVKLGCLQFIFSVTEFASRQPKEEEAAGAVGCSHVPVPGQQGEPLAKTISQIHQTHENQLTQERVESVQYRTFSLLHVSDLRRRKCGYSTMMFDFLIISAALLGIGYAVLWLTVLKMPRFKRSVKLNGKTVIITGSNTGIGRATALDLAKRGARIILACRDKQRAESAANDIKKQSGNNEIVYMHLDLASLQSVRSFAENFLKTEPRLDILINNAGVVIDGKTKDGLGMIFGVNHIGHFLLTVLLLDRLKACAPSRVVTVSSRGYEIGNIDFECINAHKDLGRGNSALSLLRLYTHSKLCNILFTHELAKRLEGTNVTCYSLHPGAIRTEIGRHANLLWKMVLTPIMALFFRDVESGVQTTLYCALQEGIEHLSGRYFSKCAVQKVRAKARDDATAKKLWEVSGNTGIGKATAMDLAGRGARVILACRNQRKAETAIRDIEKVTGSTDVVYVHLDLSSLKSVRSFAETILKTESNLDLLINNAGLVADGRTEDGFGIEFGVNHLGHFLLTYLLLDKLKERSGARVITLSSLAHRWGKIDFDTLAASKDLGSGRYSWQFFQAYCNSKLCNVLFTHELAKRLKGTNVTCYSVHPGIVKTELSRHVSLWQKVFIEPVAWLLFLDPQTGAQTTLHCALQEGIEALSGRYFSCCAVQDVSAKARDDAVAKKLWEVSKRLCGLS</sequence>
<keyword evidence="12" id="KW-1185">Reference proteome</keyword>
<evidence type="ECO:0000256" key="5">
    <source>
        <dbReference type="ARBA" id="ARBA00023002"/>
    </source>
</evidence>
<reference evidence="11" key="1">
    <citation type="submission" date="2023-03" db="EMBL/GenBank/DDBJ databases">
        <title>Electrophorus voltai genome.</title>
        <authorList>
            <person name="Bian C."/>
        </authorList>
    </citation>
    <scope>NUCLEOTIDE SEQUENCE</scope>
    <source>
        <strain evidence="11">CB-2022</strain>
        <tissue evidence="11">Muscle</tissue>
    </source>
</reference>
<dbReference type="Gene3D" id="3.30.40.10">
    <property type="entry name" value="Zinc/RING finger domain, C3HC4 (zinc finger)"/>
    <property type="match status" value="2"/>
</dbReference>
<feature type="domain" description="FHA" evidence="9">
    <location>
        <begin position="783"/>
        <end position="837"/>
    </location>
</feature>
<dbReference type="CDD" id="cd15534">
    <property type="entry name" value="PHD2_PHF12_Rco1"/>
    <property type="match status" value="1"/>
</dbReference>
<feature type="compositionally biased region" description="Polar residues" evidence="7">
    <location>
        <begin position="234"/>
        <end position="246"/>
    </location>
</feature>
<dbReference type="InterPro" id="IPR008984">
    <property type="entry name" value="SMAD_FHA_dom_sf"/>
</dbReference>
<dbReference type="InterPro" id="IPR031966">
    <property type="entry name" value="PHF12_MRG-bd"/>
</dbReference>
<dbReference type="PANTHER" id="PTHR43157:SF51">
    <property type="entry name" value="DEHYDROGENASE_REDUCTASE (SDR FAMILY) MEMBER 13-LIKE 1"/>
    <property type="match status" value="1"/>
</dbReference>
<dbReference type="Pfam" id="PF00628">
    <property type="entry name" value="PHD"/>
    <property type="match status" value="2"/>
</dbReference>
<proteinExistence type="inferred from homology"/>
<comment type="caution">
    <text evidence="11">The sequence shown here is derived from an EMBL/GenBank/DDBJ whole genome shotgun (WGS) entry which is preliminary data.</text>
</comment>
<name>A0AAD9E392_9TELE</name>
<dbReference type="InterPro" id="IPR036291">
    <property type="entry name" value="NAD(P)-bd_dom_sf"/>
</dbReference>
<keyword evidence="5" id="KW-0560">Oxidoreductase</keyword>
<feature type="transmembrane region" description="Helical" evidence="8">
    <location>
        <begin position="1012"/>
        <end position="1036"/>
    </location>
</feature>
<dbReference type="InterPro" id="IPR011011">
    <property type="entry name" value="Znf_FYVE_PHD"/>
</dbReference>
<dbReference type="FunFam" id="3.30.40.10:FF:000164">
    <property type="entry name" value="PHD finger protein 12"/>
    <property type="match status" value="1"/>
</dbReference>
<organism evidence="11 12">
    <name type="scientific">Electrophorus voltai</name>
    <dbReference type="NCBI Taxonomy" id="2609070"/>
    <lineage>
        <taxon>Eukaryota</taxon>
        <taxon>Metazoa</taxon>
        <taxon>Chordata</taxon>
        <taxon>Craniata</taxon>
        <taxon>Vertebrata</taxon>
        <taxon>Euteleostomi</taxon>
        <taxon>Actinopterygii</taxon>
        <taxon>Neopterygii</taxon>
        <taxon>Teleostei</taxon>
        <taxon>Ostariophysi</taxon>
        <taxon>Gymnotiformes</taxon>
        <taxon>Gymnotoidei</taxon>
        <taxon>Gymnotidae</taxon>
        <taxon>Electrophorus</taxon>
    </lineage>
</organism>
<dbReference type="Gene3D" id="2.60.200.20">
    <property type="match status" value="1"/>
</dbReference>
<feature type="region of interest" description="Disordered" evidence="7">
    <location>
        <begin position="867"/>
        <end position="891"/>
    </location>
</feature>
<dbReference type="InterPro" id="IPR019787">
    <property type="entry name" value="Znf_PHD-finger"/>
</dbReference>
<protein>
    <recommendedName>
        <fullName evidence="13">PHD finger protein 12</fullName>
    </recommendedName>
</protein>
<dbReference type="InterPro" id="IPR001965">
    <property type="entry name" value="Znf_PHD"/>
</dbReference>
<evidence type="ECO:0000256" key="3">
    <source>
        <dbReference type="ARBA" id="ARBA00022771"/>
    </source>
</evidence>
<dbReference type="Gene3D" id="6.10.20.60">
    <property type="entry name" value="PHD finger protein 12"/>
    <property type="match status" value="1"/>
</dbReference>
<evidence type="ECO:0000259" key="9">
    <source>
        <dbReference type="PROSITE" id="PS50006"/>
    </source>
</evidence>
<comment type="similarity">
    <text evidence="1">Belongs to the short-chain dehydrogenases/reductases (SDR) family.</text>
</comment>
<feature type="domain" description="PHD-type" evidence="10">
    <location>
        <begin position="279"/>
        <end position="347"/>
    </location>
</feature>
<dbReference type="Pfam" id="PF16737">
    <property type="entry name" value="PHF12_MRG_bd"/>
    <property type="match status" value="1"/>
</dbReference>
<dbReference type="GO" id="GO:0008270">
    <property type="term" value="F:zinc ion binding"/>
    <property type="evidence" value="ECO:0007669"/>
    <property type="project" value="UniProtKB-KW"/>
</dbReference>
<evidence type="ECO:0000256" key="1">
    <source>
        <dbReference type="ARBA" id="ARBA00006484"/>
    </source>
</evidence>
<evidence type="ECO:0000256" key="7">
    <source>
        <dbReference type="SAM" id="MobiDB-lite"/>
    </source>
</evidence>
<feature type="domain" description="PHD-type" evidence="10">
    <location>
        <begin position="56"/>
        <end position="105"/>
    </location>
</feature>
<feature type="transmembrane region" description="Helical" evidence="8">
    <location>
        <begin position="1148"/>
        <end position="1167"/>
    </location>
</feature>
<accession>A0AAD9E392</accession>
<evidence type="ECO:0000256" key="6">
    <source>
        <dbReference type="PROSITE-ProRule" id="PRU00146"/>
    </source>
</evidence>
<dbReference type="Gene3D" id="3.40.50.720">
    <property type="entry name" value="NAD(P)-binding Rossmann-like Domain"/>
    <property type="match status" value="2"/>
</dbReference>
<keyword evidence="8" id="KW-0812">Transmembrane</keyword>
<dbReference type="Pfam" id="PF00106">
    <property type="entry name" value="adh_short"/>
    <property type="match status" value="3"/>
</dbReference>
<dbReference type="InterPro" id="IPR019786">
    <property type="entry name" value="Zinc_finger_PHD-type_CS"/>
</dbReference>
<feature type="region of interest" description="Disordered" evidence="7">
    <location>
        <begin position="557"/>
        <end position="629"/>
    </location>
</feature>
<dbReference type="InterPro" id="IPR013083">
    <property type="entry name" value="Znf_RING/FYVE/PHD"/>
</dbReference>
<dbReference type="Proteomes" id="UP001239994">
    <property type="component" value="Unassembled WGS sequence"/>
</dbReference>
<dbReference type="EMBL" id="JAROKS010000010">
    <property type="protein sequence ID" value="KAK1800762.1"/>
    <property type="molecule type" value="Genomic_DNA"/>
</dbReference>
<dbReference type="CDD" id="cd15533">
    <property type="entry name" value="PHD1_PHF12"/>
    <property type="match status" value="1"/>
</dbReference>
<dbReference type="PRINTS" id="PR00081">
    <property type="entry name" value="GDHRDH"/>
</dbReference>
<dbReference type="InterPro" id="IPR000253">
    <property type="entry name" value="FHA_dom"/>
</dbReference>
<dbReference type="GO" id="GO:0016491">
    <property type="term" value="F:oxidoreductase activity"/>
    <property type="evidence" value="ECO:0007669"/>
    <property type="project" value="UniProtKB-KW"/>
</dbReference>
<dbReference type="InterPro" id="IPR002347">
    <property type="entry name" value="SDR_fam"/>
</dbReference>
<feature type="compositionally biased region" description="Polar residues" evidence="7">
    <location>
        <begin position="167"/>
        <end position="186"/>
    </location>
</feature>
<feature type="compositionally biased region" description="Basic residues" evidence="7">
    <location>
        <begin position="39"/>
        <end position="51"/>
    </location>
</feature>
<keyword evidence="4" id="KW-0862">Zinc</keyword>
<feature type="region of interest" description="Disordered" evidence="7">
    <location>
        <begin position="234"/>
        <end position="263"/>
    </location>
</feature>
<evidence type="ECO:0008006" key="13">
    <source>
        <dbReference type="Google" id="ProtNLM"/>
    </source>
</evidence>
<keyword evidence="8" id="KW-1133">Transmembrane helix</keyword>
<dbReference type="SUPFAM" id="SSF51735">
    <property type="entry name" value="NAD(P)-binding Rossmann-fold domains"/>
    <property type="match status" value="2"/>
</dbReference>
<evidence type="ECO:0000313" key="12">
    <source>
        <dbReference type="Proteomes" id="UP001239994"/>
    </source>
</evidence>
<evidence type="ECO:0000313" key="11">
    <source>
        <dbReference type="EMBL" id="KAK1800762.1"/>
    </source>
</evidence>
<dbReference type="PROSITE" id="PS50016">
    <property type="entry name" value="ZF_PHD_2"/>
    <property type="match status" value="2"/>
</dbReference>
<keyword evidence="3 6" id="KW-0863">Zinc-finger</keyword>